<feature type="region of interest" description="Disordered" evidence="4">
    <location>
        <begin position="152"/>
        <end position="176"/>
    </location>
</feature>
<name>A0ABU2TRH2_9ACTN</name>
<dbReference type="SMART" id="SM00345">
    <property type="entry name" value="HTH_GNTR"/>
    <property type="match status" value="1"/>
</dbReference>
<dbReference type="PROSITE" id="PS50949">
    <property type="entry name" value="HTH_GNTR"/>
    <property type="match status" value="1"/>
</dbReference>
<evidence type="ECO:0000313" key="7">
    <source>
        <dbReference type="Proteomes" id="UP001183809"/>
    </source>
</evidence>
<evidence type="ECO:0000256" key="2">
    <source>
        <dbReference type="ARBA" id="ARBA00023125"/>
    </source>
</evidence>
<evidence type="ECO:0000256" key="1">
    <source>
        <dbReference type="ARBA" id="ARBA00023015"/>
    </source>
</evidence>
<feature type="domain" description="HTH gntR-type" evidence="5">
    <location>
        <begin position="10"/>
        <end position="78"/>
    </location>
</feature>
<sequence length="304" mass="33597">MTTARGEGGGKEFERVLEELRARIADGTYALKSLLPPQRELADEFTVSRDTVQRVLRELRNEGWVESRQGSGSRVVRSPIHSATRQQVPRVRAALGPFIARAFAQPTVRLDVYTLTSESLDAHIRLQAERIRLGEVRPERIELRMLLPSESLPLPYPRARETPGGDDADGGPAGSGQLQEKVQARLRGITRRHTASLLSALGDLRTEGLVQSVDAKIRHVPLAPAFKLYLRRGAEALFGPYEVVERPILMEDGTEVAALDVLGLGSTLTRQVNDEGDPDAPGSVFMESMQGWFDSCWNLLAEEI</sequence>
<organism evidence="6 7">
    <name type="scientific">Streptomyces gibsoniae</name>
    <dbReference type="NCBI Taxonomy" id="3075529"/>
    <lineage>
        <taxon>Bacteria</taxon>
        <taxon>Bacillati</taxon>
        <taxon>Actinomycetota</taxon>
        <taxon>Actinomycetes</taxon>
        <taxon>Kitasatosporales</taxon>
        <taxon>Streptomycetaceae</taxon>
        <taxon>Streptomyces</taxon>
    </lineage>
</organism>
<dbReference type="Proteomes" id="UP001183809">
    <property type="component" value="Unassembled WGS sequence"/>
</dbReference>
<dbReference type="PRINTS" id="PR00035">
    <property type="entry name" value="HTHGNTR"/>
</dbReference>
<keyword evidence="1" id="KW-0805">Transcription regulation</keyword>
<accession>A0ABU2TRH2</accession>
<dbReference type="EMBL" id="JAVREY010000009">
    <property type="protein sequence ID" value="MDT0463510.1"/>
    <property type="molecule type" value="Genomic_DNA"/>
</dbReference>
<keyword evidence="7" id="KW-1185">Reference proteome</keyword>
<dbReference type="RefSeq" id="WP_311694445.1">
    <property type="nucleotide sequence ID" value="NZ_JAVREY010000009.1"/>
</dbReference>
<dbReference type="CDD" id="cd07377">
    <property type="entry name" value="WHTH_GntR"/>
    <property type="match status" value="1"/>
</dbReference>
<evidence type="ECO:0000256" key="3">
    <source>
        <dbReference type="ARBA" id="ARBA00023163"/>
    </source>
</evidence>
<dbReference type="PANTHER" id="PTHR44846">
    <property type="entry name" value="MANNOSYL-D-GLYCERATE TRANSPORT/METABOLISM SYSTEM REPRESSOR MNGR-RELATED"/>
    <property type="match status" value="1"/>
</dbReference>
<dbReference type="InterPro" id="IPR000524">
    <property type="entry name" value="Tscrpt_reg_HTH_GntR"/>
</dbReference>
<dbReference type="PANTHER" id="PTHR44846:SF1">
    <property type="entry name" value="MANNOSYL-D-GLYCERATE TRANSPORT_METABOLISM SYSTEM REPRESSOR MNGR-RELATED"/>
    <property type="match status" value="1"/>
</dbReference>
<evidence type="ECO:0000313" key="6">
    <source>
        <dbReference type="EMBL" id="MDT0463510.1"/>
    </source>
</evidence>
<keyword evidence="3" id="KW-0804">Transcription</keyword>
<gene>
    <name evidence="6" type="ORF">RM764_10855</name>
</gene>
<comment type="caution">
    <text evidence="6">The sequence shown here is derived from an EMBL/GenBank/DDBJ whole genome shotgun (WGS) entry which is preliminary data.</text>
</comment>
<proteinExistence type="predicted"/>
<dbReference type="InterPro" id="IPR036390">
    <property type="entry name" value="WH_DNA-bd_sf"/>
</dbReference>
<evidence type="ECO:0000256" key="4">
    <source>
        <dbReference type="SAM" id="MobiDB-lite"/>
    </source>
</evidence>
<keyword evidence="2" id="KW-0238">DNA-binding</keyword>
<dbReference type="Pfam" id="PF00392">
    <property type="entry name" value="GntR"/>
    <property type="match status" value="1"/>
</dbReference>
<evidence type="ECO:0000259" key="5">
    <source>
        <dbReference type="PROSITE" id="PS50949"/>
    </source>
</evidence>
<reference evidence="7" key="1">
    <citation type="submission" date="2023-07" db="EMBL/GenBank/DDBJ databases">
        <title>30 novel species of actinomycetes from the DSMZ collection.</title>
        <authorList>
            <person name="Nouioui I."/>
        </authorList>
    </citation>
    <scope>NUCLEOTIDE SEQUENCE [LARGE SCALE GENOMIC DNA]</scope>
    <source>
        <strain evidence="7">DSM 41699</strain>
    </source>
</reference>
<dbReference type="InterPro" id="IPR050679">
    <property type="entry name" value="Bact_HTH_transcr_reg"/>
</dbReference>
<dbReference type="InterPro" id="IPR036388">
    <property type="entry name" value="WH-like_DNA-bd_sf"/>
</dbReference>
<dbReference type="SUPFAM" id="SSF46785">
    <property type="entry name" value="Winged helix' DNA-binding domain"/>
    <property type="match status" value="1"/>
</dbReference>
<protein>
    <submittedName>
        <fullName evidence="6">GntR family transcriptional regulator</fullName>
    </submittedName>
</protein>
<dbReference type="Gene3D" id="1.10.10.10">
    <property type="entry name" value="Winged helix-like DNA-binding domain superfamily/Winged helix DNA-binding domain"/>
    <property type="match status" value="1"/>
</dbReference>